<gene>
    <name evidence="2" type="ORF">ACFS7Z_00045</name>
</gene>
<dbReference type="InterPro" id="IPR036291">
    <property type="entry name" value="NAD(P)-bd_dom_sf"/>
</dbReference>
<evidence type="ECO:0000259" key="1">
    <source>
        <dbReference type="Pfam" id="PF04321"/>
    </source>
</evidence>
<evidence type="ECO:0000313" key="2">
    <source>
        <dbReference type="EMBL" id="MFD2998736.1"/>
    </source>
</evidence>
<dbReference type="Pfam" id="PF04321">
    <property type="entry name" value="RmlD_sub_bind"/>
    <property type="match status" value="1"/>
</dbReference>
<protein>
    <submittedName>
        <fullName evidence="2">Sugar nucleotide-binding protein</fullName>
    </submittedName>
</protein>
<accession>A0ABW6BNF7</accession>
<feature type="domain" description="RmlD-like substrate binding" evidence="1">
    <location>
        <begin position="1"/>
        <end position="51"/>
    </location>
</feature>
<organism evidence="2 3">
    <name type="scientific">Pontibacter toksunensis</name>
    <dbReference type="NCBI Taxonomy" id="1332631"/>
    <lineage>
        <taxon>Bacteria</taxon>
        <taxon>Pseudomonadati</taxon>
        <taxon>Bacteroidota</taxon>
        <taxon>Cytophagia</taxon>
        <taxon>Cytophagales</taxon>
        <taxon>Hymenobacteraceae</taxon>
        <taxon>Pontibacter</taxon>
    </lineage>
</organism>
<dbReference type="InterPro" id="IPR029903">
    <property type="entry name" value="RmlD-like-bd"/>
</dbReference>
<evidence type="ECO:0000313" key="3">
    <source>
        <dbReference type="Proteomes" id="UP001597641"/>
    </source>
</evidence>
<proteinExistence type="predicted"/>
<dbReference type="EMBL" id="JBHUOX010000001">
    <property type="protein sequence ID" value="MFD2998736.1"/>
    <property type="molecule type" value="Genomic_DNA"/>
</dbReference>
<dbReference type="Proteomes" id="UP001597641">
    <property type="component" value="Unassembled WGS sequence"/>
</dbReference>
<dbReference type="Gene3D" id="3.90.25.10">
    <property type="entry name" value="UDP-galactose 4-epimerase, domain 1"/>
    <property type="match status" value="1"/>
</dbReference>
<keyword evidence="3" id="KW-1185">Reference proteome</keyword>
<name>A0ABW6BNF7_9BACT</name>
<dbReference type="RefSeq" id="WP_377480627.1">
    <property type="nucleotide sequence ID" value="NZ_JBHUOX010000001.1"/>
</dbReference>
<sequence>MANEGETSWASLASEVAKLSGYNRELVKPVPFKNFGYKATRPVSSVLHSERGLILPSLEDALGRYFREQEIFEPTPPVIASFSSQAYEASAP</sequence>
<comment type="caution">
    <text evidence="2">The sequence shown here is derived from an EMBL/GenBank/DDBJ whole genome shotgun (WGS) entry which is preliminary data.</text>
</comment>
<reference evidence="3" key="1">
    <citation type="journal article" date="2019" name="Int. J. Syst. Evol. Microbiol.">
        <title>The Global Catalogue of Microorganisms (GCM) 10K type strain sequencing project: providing services to taxonomists for standard genome sequencing and annotation.</title>
        <authorList>
            <consortium name="The Broad Institute Genomics Platform"/>
            <consortium name="The Broad Institute Genome Sequencing Center for Infectious Disease"/>
            <person name="Wu L."/>
            <person name="Ma J."/>
        </authorList>
    </citation>
    <scope>NUCLEOTIDE SEQUENCE [LARGE SCALE GENOMIC DNA]</scope>
    <source>
        <strain evidence="3">KCTC 23984</strain>
    </source>
</reference>
<dbReference type="SUPFAM" id="SSF51735">
    <property type="entry name" value="NAD(P)-binding Rossmann-fold domains"/>
    <property type="match status" value="1"/>
</dbReference>